<dbReference type="GeneID" id="44152273"/>
<dbReference type="AlphaFoldDB" id="A0A6C0A971"/>
<dbReference type="RefSeq" id="YP_009732217.1">
    <property type="nucleotide sequence ID" value="NC_046042.1"/>
</dbReference>
<name>A0A6C0A971_9FLOR</name>
<dbReference type="EMBL" id="MN053319">
    <property type="protein sequence ID" value="QHS70714.1"/>
    <property type="molecule type" value="Genomic_DNA"/>
</dbReference>
<geneLocation type="plastid" evidence="1"/>
<evidence type="ECO:0000313" key="1">
    <source>
        <dbReference type="EMBL" id="QHS70714.1"/>
    </source>
</evidence>
<sequence>MKVIYLNHNDFFFKHIKTCFYCKFKNLKTIWLFNCCNGCQHYLMKQKIKINQVSKIFITEMTIYNISGLPGLLSSLSLSNKKNAVHIYGPTDLAKYLELIKQYSKTNFRYNLYFHKLKTNYVIKEHEYQIYCLKRSINFEFIITIPKNKGKFKLDQARQWKIETGPMYGKLKKGYDFILPDGTTMNGQDFTHKQKKNNQTSFVLSQNLSQNHQIKYSKRLTVKTII</sequence>
<accession>A0A6C0A971</accession>
<dbReference type="GO" id="GO:0042781">
    <property type="term" value="F:3'-tRNA processing endoribonuclease activity"/>
    <property type="evidence" value="ECO:0007669"/>
    <property type="project" value="TreeGrafter"/>
</dbReference>
<gene>
    <name evidence="1" type="primary">ycf56</name>
</gene>
<proteinExistence type="predicted"/>
<keyword evidence="1" id="KW-0934">Plastid</keyword>
<dbReference type="Gene3D" id="3.60.15.10">
    <property type="entry name" value="Ribonuclease Z/Hydroxyacylglutathione hydrolase-like"/>
    <property type="match status" value="1"/>
</dbReference>
<dbReference type="InterPro" id="IPR036866">
    <property type="entry name" value="RibonucZ/Hydroxyglut_hydro"/>
</dbReference>
<reference evidence="1" key="1">
    <citation type="journal article" date="2019" name="Mitochondrial DNA Part B Resour">
        <title>The complete plastid genome and phylogenetic analysis of Gracilaria spinulosa.</title>
        <authorList>
            <person name="Liu T."/>
            <person name="Tang X."/>
            <person name="Jia X."/>
            <person name="Wu X."/>
            <person name="Huang M."/>
            <person name="Zeng J."/>
            <person name="Chen W."/>
        </authorList>
    </citation>
    <scope>NUCLEOTIDE SEQUENCE</scope>
</reference>
<protein>
    <submittedName>
        <fullName evidence="1">Uncharacterized protein</fullName>
    </submittedName>
</protein>
<organism evidence="1">
    <name type="scientific">Gracilaria spinulosa</name>
    <dbReference type="NCBI Taxonomy" id="172972"/>
    <lineage>
        <taxon>Eukaryota</taxon>
        <taxon>Rhodophyta</taxon>
        <taxon>Florideophyceae</taxon>
        <taxon>Rhodymeniophycidae</taxon>
        <taxon>Gracilariales</taxon>
        <taxon>Gracilariaceae</taxon>
        <taxon>Gracilaria</taxon>
    </lineage>
</organism>
<dbReference type="PANTHER" id="PTHR46018:SF2">
    <property type="entry name" value="ZINC PHOSPHODIESTERASE ELAC PROTEIN 1"/>
    <property type="match status" value="1"/>
</dbReference>
<dbReference type="SUPFAM" id="SSF56281">
    <property type="entry name" value="Metallo-hydrolase/oxidoreductase"/>
    <property type="match status" value="1"/>
</dbReference>
<dbReference type="PANTHER" id="PTHR46018">
    <property type="entry name" value="ZINC PHOSPHODIESTERASE ELAC PROTEIN 1"/>
    <property type="match status" value="1"/>
</dbReference>